<protein>
    <recommendedName>
        <fullName evidence="4">Neuropeptide-like 4</fullName>
    </recommendedName>
</protein>
<dbReference type="AlphaFoldDB" id="A0A9N9XKL7"/>
<dbReference type="Proteomes" id="UP001153712">
    <property type="component" value="Chromosome 11"/>
</dbReference>
<proteinExistence type="predicted"/>
<evidence type="ECO:0000313" key="2">
    <source>
        <dbReference type="EMBL" id="CAG9856088.1"/>
    </source>
</evidence>
<accession>A0A9N9XKL7</accession>
<reference evidence="2" key="1">
    <citation type="submission" date="2022-01" db="EMBL/GenBank/DDBJ databases">
        <authorList>
            <person name="King R."/>
        </authorList>
    </citation>
    <scope>NUCLEOTIDE SEQUENCE</scope>
</reference>
<evidence type="ECO:0008006" key="4">
    <source>
        <dbReference type="Google" id="ProtNLM"/>
    </source>
</evidence>
<evidence type="ECO:0000313" key="3">
    <source>
        <dbReference type="Proteomes" id="UP001153712"/>
    </source>
</evidence>
<organism evidence="2 3">
    <name type="scientific">Phyllotreta striolata</name>
    <name type="common">Striped flea beetle</name>
    <name type="synonym">Crioceris striolata</name>
    <dbReference type="NCBI Taxonomy" id="444603"/>
    <lineage>
        <taxon>Eukaryota</taxon>
        <taxon>Metazoa</taxon>
        <taxon>Ecdysozoa</taxon>
        <taxon>Arthropoda</taxon>
        <taxon>Hexapoda</taxon>
        <taxon>Insecta</taxon>
        <taxon>Pterygota</taxon>
        <taxon>Neoptera</taxon>
        <taxon>Endopterygota</taxon>
        <taxon>Coleoptera</taxon>
        <taxon>Polyphaga</taxon>
        <taxon>Cucujiformia</taxon>
        <taxon>Chrysomeloidea</taxon>
        <taxon>Chrysomelidae</taxon>
        <taxon>Galerucinae</taxon>
        <taxon>Alticini</taxon>
        <taxon>Phyllotreta</taxon>
    </lineage>
</organism>
<keyword evidence="3" id="KW-1185">Reference proteome</keyword>
<evidence type="ECO:0000256" key="1">
    <source>
        <dbReference type="SAM" id="SignalP"/>
    </source>
</evidence>
<dbReference type="EMBL" id="OU900104">
    <property type="protein sequence ID" value="CAG9856088.1"/>
    <property type="molecule type" value="Genomic_DNA"/>
</dbReference>
<feature type="signal peptide" evidence="1">
    <location>
        <begin position="1"/>
        <end position="16"/>
    </location>
</feature>
<gene>
    <name evidence="2" type="ORF">PHYEVI_LOCUS2515</name>
</gene>
<name>A0A9N9XKL7_PHYSR</name>
<feature type="chain" id="PRO_5040385362" description="Neuropeptide-like 4" evidence="1">
    <location>
        <begin position="17"/>
        <end position="72"/>
    </location>
</feature>
<sequence length="72" mass="7534">MYKLFFFAAILAFAYAAPQPQPAPAAAPAPAPAPAPQYLTSYYGVPSVGVPLTYSVPNYVVAGYPSVAGYYV</sequence>
<keyword evidence="1" id="KW-0732">Signal</keyword>